<name>A0A072P5J4_9EURO</name>
<dbReference type="VEuPathDB" id="FungiDB:A1O9_13066"/>
<feature type="domain" description="Zn(2)-C6 fungal-type" evidence="7">
    <location>
        <begin position="69"/>
        <end position="101"/>
    </location>
</feature>
<proteinExistence type="predicted"/>
<protein>
    <recommendedName>
        <fullName evidence="7">Zn(2)-C6 fungal-type domain-containing protein</fullName>
    </recommendedName>
</protein>
<dbReference type="GO" id="GO:0008270">
    <property type="term" value="F:zinc ion binding"/>
    <property type="evidence" value="ECO:0007669"/>
    <property type="project" value="InterPro"/>
</dbReference>
<keyword evidence="5" id="KW-0175">Coiled coil</keyword>
<dbReference type="EMBL" id="AMGV01000051">
    <property type="protein sequence ID" value="KEF50885.1"/>
    <property type="molecule type" value="Genomic_DNA"/>
</dbReference>
<evidence type="ECO:0000256" key="2">
    <source>
        <dbReference type="ARBA" id="ARBA00023125"/>
    </source>
</evidence>
<keyword evidence="4" id="KW-0539">Nucleus</keyword>
<evidence type="ECO:0000259" key="7">
    <source>
        <dbReference type="PROSITE" id="PS50048"/>
    </source>
</evidence>
<accession>A0A072P5J4</accession>
<sequence length="316" mass="35311">MTSKYFETVNERPQTRDRSSPHVDDPTQAGDAPVVVREVASYRHRLPLGPDAATPDRTAPSPQNIHKGACDVCRQKKQKCEVNGSETDCAYCLKSGLQCVRNSLNQSSSRKRRHSIGKPTTPVGNQGEGLSKRLRSPAGQVPTRQPRLSTTITVDTAMDSEEIGHRRATSISPELGSWAPESRVPQYAPQSATVNTMALDPGSVLNGFKDSSSANVPGPTGHRTYHEVLREAVRNHRANARGHKKLEQRKATLKKEIETYEEELNTRKTEMADLEVKLCKAQQDDEDLKKEVFQIQKAQTDKIYRELDEEEERMAQ</sequence>
<dbReference type="SUPFAM" id="SSF57701">
    <property type="entry name" value="Zn2/Cys6 DNA-binding domain"/>
    <property type="match status" value="1"/>
</dbReference>
<feature type="region of interest" description="Disordered" evidence="6">
    <location>
        <begin position="1"/>
        <end position="67"/>
    </location>
</feature>
<evidence type="ECO:0000256" key="5">
    <source>
        <dbReference type="SAM" id="Coils"/>
    </source>
</evidence>
<comment type="caution">
    <text evidence="8">The sequence shown here is derived from an EMBL/GenBank/DDBJ whole genome shotgun (WGS) entry which is preliminary data.</text>
</comment>
<dbReference type="HOGENOM" id="CLU_880085_0_0_1"/>
<dbReference type="InterPro" id="IPR001138">
    <property type="entry name" value="Zn2Cys6_DnaBD"/>
</dbReference>
<dbReference type="GO" id="GO:0003677">
    <property type="term" value="F:DNA binding"/>
    <property type="evidence" value="ECO:0007669"/>
    <property type="project" value="UniProtKB-KW"/>
</dbReference>
<evidence type="ECO:0000313" key="8">
    <source>
        <dbReference type="EMBL" id="KEF50885.1"/>
    </source>
</evidence>
<dbReference type="AlphaFoldDB" id="A0A072P5J4"/>
<evidence type="ECO:0000256" key="1">
    <source>
        <dbReference type="ARBA" id="ARBA00023015"/>
    </source>
</evidence>
<feature type="coiled-coil region" evidence="5">
    <location>
        <begin position="243"/>
        <end position="277"/>
    </location>
</feature>
<dbReference type="GO" id="GO:0000981">
    <property type="term" value="F:DNA-binding transcription factor activity, RNA polymerase II-specific"/>
    <property type="evidence" value="ECO:0007669"/>
    <property type="project" value="InterPro"/>
</dbReference>
<evidence type="ECO:0000256" key="6">
    <source>
        <dbReference type="SAM" id="MobiDB-lite"/>
    </source>
</evidence>
<dbReference type="Proteomes" id="UP000027920">
    <property type="component" value="Unassembled WGS sequence"/>
</dbReference>
<keyword evidence="1" id="KW-0805">Transcription regulation</keyword>
<evidence type="ECO:0000313" key="9">
    <source>
        <dbReference type="Proteomes" id="UP000027920"/>
    </source>
</evidence>
<organism evidence="8 9">
    <name type="scientific">Exophiala aquamarina CBS 119918</name>
    <dbReference type="NCBI Taxonomy" id="1182545"/>
    <lineage>
        <taxon>Eukaryota</taxon>
        <taxon>Fungi</taxon>
        <taxon>Dikarya</taxon>
        <taxon>Ascomycota</taxon>
        <taxon>Pezizomycotina</taxon>
        <taxon>Eurotiomycetes</taxon>
        <taxon>Chaetothyriomycetidae</taxon>
        <taxon>Chaetothyriales</taxon>
        <taxon>Herpotrichiellaceae</taxon>
        <taxon>Exophiala</taxon>
    </lineage>
</organism>
<dbReference type="Pfam" id="PF00172">
    <property type="entry name" value="Zn_clus"/>
    <property type="match status" value="1"/>
</dbReference>
<keyword evidence="3" id="KW-0804">Transcription</keyword>
<dbReference type="PROSITE" id="PS00463">
    <property type="entry name" value="ZN2_CY6_FUNGAL_1"/>
    <property type="match status" value="1"/>
</dbReference>
<dbReference type="GeneID" id="25287957"/>
<reference evidence="8 9" key="1">
    <citation type="submission" date="2013-03" db="EMBL/GenBank/DDBJ databases">
        <title>The Genome Sequence of Exophiala aquamarina CBS 119918.</title>
        <authorList>
            <consortium name="The Broad Institute Genomics Platform"/>
            <person name="Cuomo C."/>
            <person name="de Hoog S."/>
            <person name="Gorbushina A."/>
            <person name="Walker B."/>
            <person name="Young S.K."/>
            <person name="Zeng Q."/>
            <person name="Gargeya S."/>
            <person name="Fitzgerald M."/>
            <person name="Haas B."/>
            <person name="Abouelleil A."/>
            <person name="Allen A.W."/>
            <person name="Alvarado L."/>
            <person name="Arachchi H.M."/>
            <person name="Berlin A.M."/>
            <person name="Chapman S.B."/>
            <person name="Gainer-Dewar J."/>
            <person name="Goldberg J."/>
            <person name="Griggs A."/>
            <person name="Gujja S."/>
            <person name="Hansen M."/>
            <person name="Howarth C."/>
            <person name="Imamovic A."/>
            <person name="Ireland A."/>
            <person name="Larimer J."/>
            <person name="McCowan C."/>
            <person name="Murphy C."/>
            <person name="Pearson M."/>
            <person name="Poon T.W."/>
            <person name="Priest M."/>
            <person name="Roberts A."/>
            <person name="Saif S."/>
            <person name="Shea T."/>
            <person name="Sisk P."/>
            <person name="Sykes S."/>
            <person name="Wortman J."/>
            <person name="Nusbaum C."/>
            <person name="Birren B."/>
        </authorList>
    </citation>
    <scope>NUCLEOTIDE SEQUENCE [LARGE SCALE GENOMIC DNA]</scope>
    <source>
        <strain evidence="8 9">CBS 119918</strain>
    </source>
</reference>
<dbReference type="OrthoDB" id="426882at2759"/>
<feature type="compositionally biased region" description="Basic and acidic residues" evidence="6">
    <location>
        <begin position="9"/>
        <end position="25"/>
    </location>
</feature>
<dbReference type="RefSeq" id="XP_013253475.1">
    <property type="nucleotide sequence ID" value="XM_013398021.1"/>
</dbReference>
<evidence type="ECO:0000256" key="3">
    <source>
        <dbReference type="ARBA" id="ARBA00023163"/>
    </source>
</evidence>
<dbReference type="Gene3D" id="4.10.240.10">
    <property type="entry name" value="Zn(2)-C6 fungal-type DNA-binding domain"/>
    <property type="match status" value="1"/>
</dbReference>
<dbReference type="InterPro" id="IPR036864">
    <property type="entry name" value="Zn2-C6_fun-type_DNA-bd_sf"/>
</dbReference>
<dbReference type="PROSITE" id="PS50048">
    <property type="entry name" value="ZN2_CY6_FUNGAL_2"/>
    <property type="match status" value="1"/>
</dbReference>
<evidence type="ECO:0000256" key="4">
    <source>
        <dbReference type="ARBA" id="ARBA00023242"/>
    </source>
</evidence>
<gene>
    <name evidence="8" type="ORF">A1O9_13066</name>
</gene>
<keyword evidence="2" id="KW-0238">DNA-binding</keyword>
<keyword evidence="9" id="KW-1185">Reference proteome</keyword>
<dbReference type="CDD" id="cd00067">
    <property type="entry name" value="GAL4"/>
    <property type="match status" value="1"/>
</dbReference>
<feature type="region of interest" description="Disordered" evidence="6">
    <location>
        <begin position="104"/>
        <end position="146"/>
    </location>
</feature>